<evidence type="ECO:0000313" key="10">
    <source>
        <dbReference type="EMBL" id="PSS25604.1"/>
    </source>
</evidence>
<dbReference type="InterPro" id="IPR039670">
    <property type="entry name" value="NPC2-like"/>
</dbReference>
<dbReference type="OrthoDB" id="6409159at2759"/>
<reference evidence="10 11" key="1">
    <citation type="journal article" date="2018" name="New Phytol.">
        <title>Comparative genomics and transcriptomics depict ericoid mycorrhizal fungi as versatile saprotrophs and plant mutualists.</title>
        <authorList>
            <person name="Martino E."/>
            <person name="Morin E."/>
            <person name="Grelet G.A."/>
            <person name="Kuo A."/>
            <person name="Kohler A."/>
            <person name="Daghino S."/>
            <person name="Barry K.W."/>
            <person name="Cichocki N."/>
            <person name="Clum A."/>
            <person name="Dockter R.B."/>
            <person name="Hainaut M."/>
            <person name="Kuo R.C."/>
            <person name="LaButti K."/>
            <person name="Lindahl B.D."/>
            <person name="Lindquist E.A."/>
            <person name="Lipzen A."/>
            <person name="Khouja H.R."/>
            <person name="Magnuson J."/>
            <person name="Murat C."/>
            <person name="Ohm R.A."/>
            <person name="Singer S.W."/>
            <person name="Spatafora J.W."/>
            <person name="Wang M."/>
            <person name="Veneault-Fourrey C."/>
            <person name="Henrissat B."/>
            <person name="Grigoriev I.V."/>
            <person name="Martin F.M."/>
            <person name="Perotto S."/>
        </authorList>
    </citation>
    <scope>NUCLEOTIDE SEQUENCE [LARGE SCALE GENOMIC DNA]</scope>
    <source>
        <strain evidence="10 11">ATCC 22711</strain>
    </source>
</reference>
<evidence type="ECO:0000256" key="7">
    <source>
        <dbReference type="ARBA" id="ARBA00023055"/>
    </source>
</evidence>
<dbReference type="PANTHER" id="PTHR11306">
    <property type="entry name" value="NIEMANN PICK TYPE C2 PROTEIN NPC2-RELATED"/>
    <property type="match status" value="1"/>
</dbReference>
<dbReference type="RefSeq" id="XP_024724203.1">
    <property type="nucleotide sequence ID" value="XM_024861587.1"/>
</dbReference>
<dbReference type="InterPro" id="IPR003172">
    <property type="entry name" value="ML_dom"/>
</dbReference>
<dbReference type="AlphaFoldDB" id="A0A2T3BBG0"/>
<feature type="chain" id="PRO_5015467636" description="Phosphatidylglycerol/phosphatidylinositol transfer protein" evidence="8">
    <location>
        <begin position="21"/>
        <end position="178"/>
    </location>
</feature>
<evidence type="ECO:0000313" key="11">
    <source>
        <dbReference type="Proteomes" id="UP000241818"/>
    </source>
</evidence>
<protein>
    <recommendedName>
        <fullName evidence="4">Phosphatidylglycerol/phosphatidylinositol transfer protein</fullName>
    </recommendedName>
</protein>
<dbReference type="InParanoid" id="A0A2T3BBG0"/>
<proteinExistence type="inferred from homology"/>
<dbReference type="FunFam" id="2.60.40.770:FF:000004">
    <property type="entry name" value="Phosphatidylglycerol/phosphatidylinositol transfer protein"/>
    <property type="match status" value="1"/>
</dbReference>
<dbReference type="InterPro" id="IPR014756">
    <property type="entry name" value="Ig_E-set"/>
</dbReference>
<dbReference type="SUPFAM" id="SSF81296">
    <property type="entry name" value="E set domains"/>
    <property type="match status" value="1"/>
</dbReference>
<dbReference type="STRING" id="857342.A0A2T3BBG0"/>
<gene>
    <name evidence="10" type="ORF">M430DRAFT_115437</name>
</gene>
<dbReference type="Proteomes" id="UP000241818">
    <property type="component" value="Unassembled WGS sequence"/>
</dbReference>
<feature type="signal peptide" evidence="8">
    <location>
        <begin position="1"/>
        <end position="20"/>
    </location>
</feature>
<dbReference type="GO" id="GO:0032934">
    <property type="term" value="F:sterol binding"/>
    <property type="evidence" value="ECO:0007669"/>
    <property type="project" value="InterPro"/>
</dbReference>
<keyword evidence="7" id="KW-0445">Lipid transport</keyword>
<name>A0A2T3BBG0_AMORE</name>
<dbReference type="Gene3D" id="2.60.40.770">
    <property type="match status" value="1"/>
</dbReference>
<feature type="domain" description="MD-2-related lipid-recognition" evidence="9">
    <location>
        <begin position="48"/>
        <end position="172"/>
    </location>
</feature>
<keyword evidence="6 8" id="KW-0732">Signal</keyword>
<keyword evidence="5" id="KW-0813">Transport</keyword>
<dbReference type="CDD" id="cd00917">
    <property type="entry name" value="PG-PI_TP"/>
    <property type="match status" value="1"/>
</dbReference>
<dbReference type="GO" id="GO:0032366">
    <property type="term" value="P:intracellular sterol transport"/>
    <property type="evidence" value="ECO:0007669"/>
    <property type="project" value="InterPro"/>
</dbReference>
<evidence type="ECO:0000256" key="5">
    <source>
        <dbReference type="ARBA" id="ARBA00022448"/>
    </source>
</evidence>
<dbReference type="PANTHER" id="PTHR11306:SF0">
    <property type="entry name" value="PHOSPHATIDYLGLYCEROL_PHOSPHATIDYLINOSITOL TRANSFER PROTEIN"/>
    <property type="match status" value="1"/>
</dbReference>
<dbReference type="EMBL" id="KZ679007">
    <property type="protein sequence ID" value="PSS25604.1"/>
    <property type="molecule type" value="Genomic_DNA"/>
</dbReference>
<accession>A0A2T3BBG0</accession>
<dbReference type="Pfam" id="PF02221">
    <property type="entry name" value="E1_DerP2_DerF2"/>
    <property type="match status" value="1"/>
</dbReference>
<comment type="similarity">
    <text evidence="2">Belongs to the NPC2 family.</text>
</comment>
<dbReference type="SMART" id="SM00737">
    <property type="entry name" value="ML"/>
    <property type="match status" value="1"/>
</dbReference>
<dbReference type="InterPro" id="IPR033917">
    <property type="entry name" value="ML_PG-PI_TP"/>
</dbReference>
<evidence type="ECO:0000256" key="4">
    <source>
        <dbReference type="ARBA" id="ARBA00016056"/>
    </source>
</evidence>
<comment type="subunit">
    <text evidence="3">Monomer.</text>
</comment>
<organism evidence="10 11">
    <name type="scientific">Amorphotheca resinae ATCC 22711</name>
    <dbReference type="NCBI Taxonomy" id="857342"/>
    <lineage>
        <taxon>Eukaryota</taxon>
        <taxon>Fungi</taxon>
        <taxon>Dikarya</taxon>
        <taxon>Ascomycota</taxon>
        <taxon>Pezizomycotina</taxon>
        <taxon>Leotiomycetes</taxon>
        <taxon>Helotiales</taxon>
        <taxon>Amorphothecaceae</taxon>
        <taxon>Amorphotheca</taxon>
    </lineage>
</organism>
<evidence type="ECO:0000259" key="9">
    <source>
        <dbReference type="SMART" id="SM00737"/>
    </source>
</evidence>
<sequence length="178" mass="19011">MKFSISLITLLLSTLVASEGLSVGGFGFSLSGQKRLGDGESVPGDNPLTYCKASHGDDLLVLDHVNLSPNPPLKGSTLTIEAVGSVLEDIGEGAYVVLQVKYGLIRLVNTEADLCEQVENVDMSCPIKKGKTKIIKDVELPAEIPPGTYTVFADAYTARPESKKIICLEATVTFPQTR</sequence>
<keyword evidence="11" id="KW-1185">Reference proteome</keyword>
<dbReference type="FunCoup" id="A0A2T3BBG0">
    <property type="interactions" value="103"/>
</dbReference>
<evidence type="ECO:0000256" key="6">
    <source>
        <dbReference type="ARBA" id="ARBA00022729"/>
    </source>
</evidence>
<evidence type="ECO:0000256" key="2">
    <source>
        <dbReference type="ARBA" id="ARBA00006370"/>
    </source>
</evidence>
<evidence type="ECO:0000256" key="1">
    <source>
        <dbReference type="ARBA" id="ARBA00002053"/>
    </source>
</evidence>
<evidence type="ECO:0000256" key="8">
    <source>
        <dbReference type="SAM" id="SignalP"/>
    </source>
</evidence>
<evidence type="ECO:0000256" key="3">
    <source>
        <dbReference type="ARBA" id="ARBA00011245"/>
    </source>
</evidence>
<dbReference type="GeneID" id="36569668"/>
<comment type="function">
    <text evidence="1">Catalyzes the intermembrane transfer of phosphatidylglycerol and phosphatidylinositol.</text>
</comment>